<dbReference type="PANTHER" id="PTHR12157">
    <property type="entry name" value="REGULATING SYNAPTIC MEMBRANE EXOCYTOSIS PROTEIN"/>
    <property type="match status" value="1"/>
</dbReference>
<dbReference type="GO" id="GO:0060077">
    <property type="term" value="C:inhibitory synapse"/>
    <property type="evidence" value="ECO:0007669"/>
    <property type="project" value="UniProtKB-ARBA"/>
</dbReference>
<dbReference type="InterPro" id="IPR036034">
    <property type="entry name" value="PDZ_sf"/>
</dbReference>
<dbReference type="InterPro" id="IPR039032">
    <property type="entry name" value="Rim-like"/>
</dbReference>
<dbReference type="GO" id="GO:0048788">
    <property type="term" value="C:cytoskeleton of presynaptic active zone"/>
    <property type="evidence" value="ECO:0007669"/>
    <property type="project" value="TreeGrafter"/>
</dbReference>
<sequence>MVSVMCASGLPVSAEGWGELRSVDSEAGTRETRQACAGDLDYYWLDPATWHSRETSPISSHPVTWQPSKEGDRLIGRVILNKRTTMPKESGALLGLKVVGGKMTDLGRLGAFITKVKKGSLADVVGHLRAGDEVLEWNGKPLPGATNEEVYNIILESKSEPQVEIIVSRPIGDIPRIPESSHPPLESSSSSFESQKMERPSISVISPTSPGALKDAPQVLPGQLSVKLWYDKVGHQLIVNVLQATDLPPRVDGRPRNPYVKMYFLPDRSDKSKRRTKTVKKLLEPKWNQTFVYSHVHRRDFRERMLEITVWDQPRVQDEESEFLGEILIELETALLDDEPHWYKLQTHDESSLPLPQPSPFMPRRHIHGESSSKKLQRSQRISDSDISDYEVDDGIGVVPPVGYRASARESKATTLTVPEQQRTTHHRSRSVSPHRGDDQGRPRSRLPNVPLQRSLDEIHPTRRSRSPTRHHDASRSLADHRSRHVESQYSSEPDSELLMLPRAKRGRSAECLHMTSELQPSLDRARSASTNCLRPDTSLHSPERERGRWSPSLDRRRPASPRIQIQHASPENDRTHRQGSPTQSPPADTSFGSRRGRQLPQVPVRSGSIEQASLVVEERTRQMKMKVHRFKQTTGSGSSQELDHEQYSKYNIHKDQYRSCDNASAKSSDSDVSDVSAISRASSTSRLSSTSFMSEQSERPRGRISSFTPKMQGRRMGTSGRAIIKSTSVSGEIYTLEHNDGSQSDTAVGTIGAGGKKRRSSLSAKVVAIVSRRSRSTSQLSQTESGHKKLKSTIQRSTETGMAAEMRKMVRQPSRESTDGSINSYSSEGNLIFPGVRVGPDSQFSDFLDGLGPAQLVGRQTLATPAMGDIQIGMEDKKGQLEVEVIRARSLTQKPGSKSTPAPYVKVYLLENGACIAKKKTRIARKTLDPLYQQSLVFDESPQGKVLQVIVWGDYGRMDHKCFMGVAQILLEELDLSSMVIGWYKLFPPSSLVDPTLTPLTRRASQSSLESSSGPPCIRS</sequence>
<protein>
    <submittedName>
        <fullName evidence="16">Regulating synaptic membrane exocytosis protein 1 isoform X38</fullName>
    </submittedName>
</protein>
<feature type="region of interest" description="Disordered" evidence="12">
    <location>
        <begin position="662"/>
        <end position="719"/>
    </location>
</feature>
<dbReference type="CTD" id="22999"/>
<dbReference type="GO" id="GO:0098882">
    <property type="term" value="F:structural constituent of presynaptic active zone"/>
    <property type="evidence" value="ECO:0007669"/>
    <property type="project" value="UniProtKB-ARBA"/>
</dbReference>
<feature type="compositionally biased region" description="Basic and acidic residues" evidence="12">
    <location>
        <begin position="470"/>
        <end position="487"/>
    </location>
</feature>
<dbReference type="GeneID" id="110290349"/>
<dbReference type="GO" id="GO:0030154">
    <property type="term" value="P:cell differentiation"/>
    <property type="evidence" value="ECO:0007669"/>
    <property type="project" value="UniProtKB-KW"/>
</dbReference>
<gene>
    <name evidence="16" type="primary">Rims1</name>
</gene>
<keyword evidence="4" id="KW-0479">Metal-binding</keyword>
<keyword evidence="9" id="KW-0862">Zinc</keyword>
<keyword evidence="7" id="KW-0532">Neurotransmitter transport</keyword>
<evidence type="ECO:0000256" key="4">
    <source>
        <dbReference type="ARBA" id="ARBA00022723"/>
    </source>
</evidence>
<feature type="region of interest" description="Disordered" evidence="12">
    <location>
        <begin position="517"/>
        <end position="607"/>
    </location>
</feature>
<feature type="domain" description="C2" evidence="13">
    <location>
        <begin position="220"/>
        <end position="343"/>
    </location>
</feature>
<evidence type="ECO:0000256" key="1">
    <source>
        <dbReference type="ARBA" id="ARBA00022448"/>
    </source>
</evidence>
<evidence type="ECO:0000256" key="11">
    <source>
        <dbReference type="ARBA" id="ARBA00034103"/>
    </source>
</evidence>
<keyword evidence="10" id="KW-0770">Synapse</keyword>
<dbReference type="PANTHER" id="PTHR12157:SF18">
    <property type="entry name" value="REGULATING SYNAPTIC MEMBRANE EXOCYTOSIS PROTEIN 1"/>
    <property type="match status" value="1"/>
</dbReference>
<keyword evidence="1" id="KW-0813">Transport</keyword>
<dbReference type="SUPFAM" id="SSF49562">
    <property type="entry name" value="C2 domain (Calcium/lipid-binding domain, CaLB)"/>
    <property type="match status" value="2"/>
</dbReference>
<feature type="compositionally biased region" description="Basic and acidic residues" evidence="12">
    <location>
        <begin position="542"/>
        <end position="558"/>
    </location>
</feature>
<keyword evidence="15" id="KW-1185">Reference proteome</keyword>
<dbReference type="Pfam" id="PF00168">
    <property type="entry name" value="C2"/>
    <property type="match status" value="2"/>
</dbReference>
<evidence type="ECO:0000256" key="3">
    <source>
        <dbReference type="ARBA" id="ARBA00022553"/>
    </source>
</evidence>
<organism evidence="15 16">
    <name type="scientific">Mus caroli</name>
    <name type="common">Ryukyu mouse</name>
    <name type="synonym">Ricefield mouse</name>
    <dbReference type="NCBI Taxonomy" id="10089"/>
    <lineage>
        <taxon>Eukaryota</taxon>
        <taxon>Metazoa</taxon>
        <taxon>Chordata</taxon>
        <taxon>Craniata</taxon>
        <taxon>Vertebrata</taxon>
        <taxon>Euteleostomi</taxon>
        <taxon>Mammalia</taxon>
        <taxon>Eutheria</taxon>
        <taxon>Euarchontoglires</taxon>
        <taxon>Glires</taxon>
        <taxon>Rodentia</taxon>
        <taxon>Myomorpha</taxon>
        <taxon>Muroidea</taxon>
        <taxon>Muridae</taxon>
        <taxon>Murinae</taxon>
        <taxon>Mus</taxon>
        <taxon>Mus</taxon>
    </lineage>
</organism>
<dbReference type="GO" id="GO:0042734">
    <property type="term" value="C:presynaptic membrane"/>
    <property type="evidence" value="ECO:0007669"/>
    <property type="project" value="TreeGrafter"/>
</dbReference>
<evidence type="ECO:0000256" key="2">
    <source>
        <dbReference type="ARBA" id="ARBA00022483"/>
    </source>
</evidence>
<accession>A0A6P7QQW9</accession>
<feature type="compositionally biased region" description="Polar residues" evidence="12">
    <location>
        <begin position="579"/>
        <end position="593"/>
    </location>
</feature>
<dbReference type="GO" id="GO:0008270">
    <property type="term" value="F:zinc ion binding"/>
    <property type="evidence" value="ECO:0007669"/>
    <property type="project" value="UniProtKB-KW"/>
</dbReference>
<evidence type="ECO:0000259" key="13">
    <source>
        <dbReference type="PROSITE" id="PS50004"/>
    </source>
</evidence>
<keyword evidence="6" id="KW-0863">Zinc-finger</keyword>
<evidence type="ECO:0000313" key="16">
    <source>
        <dbReference type="RefSeq" id="XP_029330652.1"/>
    </source>
</evidence>
<dbReference type="GO" id="GO:0044325">
    <property type="term" value="F:transmembrane transporter binding"/>
    <property type="evidence" value="ECO:0007669"/>
    <property type="project" value="TreeGrafter"/>
</dbReference>
<feature type="region of interest" description="Disordered" evidence="12">
    <location>
        <begin position="348"/>
        <end position="499"/>
    </location>
</feature>
<dbReference type="GO" id="GO:0048167">
    <property type="term" value="P:regulation of synaptic plasticity"/>
    <property type="evidence" value="ECO:0007669"/>
    <property type="project" value="TreeGrafter"/>
</dbReference>
<dbReference type="CDD" id="cd04031">
    <property type="entry name" value="C2A_RIM1alpha"/>
    <property type="match status" value="1"/>
</dbReference>
<keyword evidence="5" id="KW-0677">Repeat</keyword>
<dbReference type="GO" id="GO:0048791">
    <property type="term" value="P:calcium ion-regulated exocytosis of neurotransmitter"/>
    <property type="evidence" value="ECO:0007669"/>
    <property type="project" value="TreeGrafter"/>
</dbReference>
<keyword evidence="2" id="KW-0268">Exocytosis</keyword>
<dbReference type="GO" id="GO:0031267">
    <property type="term" value="F:small GTPase binding"/>
    <property type="evidence" value="ECO:0007669"/>
    <property type="project" value="InterPro"/>
</dbReference>
<dbReference type="InterPro" id="IPR000008">
    <property type="entry name" value="C2_dom"/>
</dbReference>
<comment type="subcellular location">
    <subcellularLocation>
        <location evidence="11">Synapse</location>
    </subcellularLocation>
</comment>
<evidence type="ECO:0000256" key="7">
    <source>
        <dbReference type="ARBA" id="ARBA00022775"/>
    </source>
</evidence>
<dbReference type="Gene3D" id="2.60.40.150">
    <property type="entry name" value="C2 domain"/>
    <property type="match status" value="2"/>
</dbReference>
<dbReference type="SUPFAM" id="SSF50156">
    <property type="entry name" value="PDZ domain-like"/>
    <property type="match status" value="1"/>
</dbReference>
<dbReference type="GO" id="GO:0042391">
    <property type="term" value="P:regulation of membrane potential"/>
    <property type="evidence" value="ECO:0007669"/>
    <property type="project" value="TreeGrafter"/>
</dbReference>
<dbReference type="FunFam" id="2.60.40.150:FF:000003">
    <property type="entry name" value="Regulating synaptic membrane exocytosis protein 2"/>
    <property type="match status" value="1"/>
</dbReference>
<dbReference type="GO" id="GO:0050806">
    <property type="term" value="P:positive regulation of synaptic transmission"/>
    <property type="evidence" value="ECO:0007669"/>
    <property type="project" value="TreeGrafter"/>
</dbReference>
<dbReference type="GO" id="GO:0016082">
    <property type="term" value="P:synaptic vesicle priming"/>
    <property type="evidence" value="ECO:0007669"/>
    <property type="project" value="UniProtKB-ARBA"/>
</dbReference>
<evidence type="ECO:0000256" key="10">
    <source>
        <dbReference type="ARBA" id="ARBA00023018"/>
    </source>
</evidence>
<dbReference type="GO" id="GO:2000300">
    <property type="term" value="P:regulation of synaptic vesicle exocytosis"/>
    <property type="evidence" value="ECO:0007669"/>
    <property type="project" value="TreeGrafter"/>
</dbReference>
<dbReference type="Gene3D" id="2.30.42.10">
    <property type="match status" value="1"/>
</dbReference>
<dbReference type="PROSITE" id="PS50106">
    <property type="entry name" value="PDZ"/>
    <property type="match status" value="1"/>
</dbReference>
<reference evidence="16" key="1">
    <citation type="submission" date="2025-08" db="UniProtKB">
        <authorList>
            <consortium name="RefSeq"/>
        </authorList>
    </citation>
    <scope>IDENTIFICATION</scope>
</reference>
<feature type="domain" description="C2" evidence="13">
    <location>
        <begin position="867"/>
        <end position="985"/>
    </location>
</feature>
<dbReference type="SMART" id="SM00239">
    <property type="entry name" value="C2"/>
    <property type="match status" value="2"/>
</dbReference>
<dbReference type="Pfam" id="PF00595">
    <property type="entry name" value="PDZ"/>
    <property type="match status" value="1"/>
</dbReference>
<feature type="region of interest" description="Disordered" evidence="12">
    <location>
        <begin position="176"/>
        <end position="210"/>
    </location>
</feature>
<evidence type="ECO:0000256" key="5">
    <source>
        <dbReference type="ARBA" id="ARBA00022737"/>
    </source>
</evidence>
<feature type="compositionally biased region" description="Basic and acidic residues" evidence="12">
    <location>
        <begin position="806"/>
        <end position="819"/>
    </location>
</feature>
<dbReference type="RefSeq" id="XP_029330652.1">
    <property type="nucleotide sequence ID" value="XM_029474792.1"/>
</dbReference>
<dbReference type="CDD" id="cd06714">
    <property type="entry name" value="PDZ_RIM-like"/>
    <property type="match status" value="1"/>
</dbReference>
<feature type="compositionally biased region" description="Low complexity" evidence="12">
    <location>
        <begin position="178"/>
        <end position="194"/>
    </location>
</feature>
<dbReference type="FunFam" id="2.60.40.150:FF:000001">
    <property type="entry name" value="Regulating synaptic membrane exocytosis 3, isoform CRA_a"/>
    <property type="match status" value="1"/>
</dbReference>
<dbReference type="AlphaFoldDB" id="A0A6P7QQW9"/>
<name>A0A6P7QQW9_MUSCR</name>
<dbReference type="InterPro" id="IPR035892">
    <property type="entry name" value="C2_domain_sf"/>
</dbReference>
<dbReference type="SMART" id="SM00228">
    <property type="entry name" value="PDZ"/>
    <property type="match status" value="1"/>
</dbReference>
<dbReference type="Proteomes" id="UP000515126">
    <property type="component" value="Chromosome 1"/>
</dbReference>
<evidence type="ECO:0000259" key="14">
    <source>
        <dbReference type="PROSITE" id="PS50106"/>
    </source>
</evidence>
<evidence type="ECO:0000256" key="8">
    <source>
        <dbReference type="ARBA" id="ARBA00022782"/>
    </source>
</evidence>
<feature type="compositionally biased region" description="Low complexity" evidence="12">
    <location>
        <begin position="674"/>
        <end position="695"/>
    </location>
</feature>
<dbReference type="FunFam" id="2.30.42.10:FF:000003">
    <property type="entry name" value="Regulating synaptic membrane exocytosis protein 1, putative"/>
    <property type="match status" value="1"/>
</dbReference>
<evidence type="ECO:0000256" key="12">
    <source>
        <dbReference type="SAM" id="MobiDB-lite"/>
    </source>
</evidence>
<feature type="domain" description="PDZ" evidence="14">
    <location>
        <begin position="83"/>
        <end position="169"/>
    </location>
</feature>
<dbReference type="InterPro" id="IPR001478">
    <property type="entry name" value="PDZ"/>
</dbReference>
<keyword evidence="8" id="KW-0221">Differentiation</keyword>
<evidence type="ECO:0000256" key="6">
    <source>
        <dbReference type="ARBA" id="ARBA00022771"/>
    </source>
</evidence>
<feature type="compositionally biased region" description="Polar residues" evidence="12">
    <location>
        <begin position="413"/>
        <end position="422"/>
    </location>
</feature>
<evidence type="ECO:0000313" key="15">
    <source>
        <dbReference type="Proteomes" id="UP000515126"/>
    </source>
</evidence>
<feature type="region of interest" description="Disordered" evidence="12">
    <location>
        <begin position="774"/>
        <end position="824"/>
    </location>
</feature>
<keyword evidence="3" id="KW-0597">Phosphoprotein</keyword>
<evidence type="ECO:0000256" key="9">
    <source>
        <dbReference type="ARBA" id="ARBA00022833"/>
    </source>
</evidence>
<dbReference type="GO" id="GO:0150037">
    <property type="term" value="P:regulation of calcium-dependent activation of synaptic vesicle fusion"/>
    <property type="evidence" value="ECO:0007669"/>
    <property type="project" value="UniProtKB-ARBA"/>
</dbReference>
<dbReference type="PROSITE" id="PS50004">
    <property type="entry name" value="C2"/>
    <property type="match status" value="2"/>
</dbReference>
<dbReference type="CDD" id="cd04028">
    <property type="entry name" value="C2B_RIM1alpha"/>
    <property type="match status" value="1"/>
</dbReference>
<proteinExistence type="predicted"/>